<organism evidence="2 3">
    <name type="scientific">Chara braunii</name>
    <name type="common">Braun's stonewort</name>
    <dbReference type="NCBI Taxonomy" id="69332"/>
    <lineage>
        <taxon>Eukaryota</taxon>
        <taxon>Viridiplantae</taxon>
        <taxon>Streptophyta</taxon>
        <taxon>Charophyceae</taxon>
        <taxon>Charales</taxon>
        <taxon>Characeae</taxon>
        <taxon>Chara</taxon>
    </lineage>
</organism>
<feature type="compositionally biased region" description="Basic and acidic residues" evidence="1">
    <location>
        <begin position="34"/>
        <end position="45"/>
    </location>
</feature>
<gene>
    <name evidence="2" type="ORF">CBR_g16098</name>
</gene>
<reference evidence="2 3" key="1">
    <citation type="journal article" date="2018" name="Cell">
        <title>The Chara Genome: Secondary Complexity and Implications for Plant Terrestrialization.</title>
        <authorList>
            <person name="Nishiyama T."/>
            <person name="Sakayama H."/>
            <person name="Vries J.D."/>
            <person name="Buschmann H."/>
            <person name="Saint-Marcoux D."/>
            <person name="Ullrich K.K."/>
            <person name="Haas F.B."/>
            <person name="Vanderstraeten L."/>
            <person name="Becker D."/>
            <person name="Lang D."/>
            <person name="Vosolsobe S."/>
            <person name="Rombauts S."/>
            <person name="Wilhelmsson P.K.I."/>
            <person name="Janitza P."/>
            <person name="Kern R."/>
            <person name="Heyl A."/>
            <person name="Rumpler F."/>
            <person name="Villalobos L.I.A.C."/>
            <person name="Clay J.M."/>
            <person name="Skokan R."/>
            <person name="Toyoda A."/>
            <person name="Suzuki Y."/>
            <person name="Kagoshima H."/>
            <person name="Schijlen E."/>
            <person name="Tajeshwar N."/>
            <person name="Catarino B."/>
            <person name="Hetherington A.J."/>
            <person name="Saltykova A."/>
            <person name="Bonnot C."/>
            <person name="Breuninger H."/>
            <person name="Symeonidi A."/>
            <person name="Radhakrishnan G.V."/>
            <person name="Van Nieuwerburgh F."/>
            <person name="Deforce D."/>
            <person name="Chang C."/>
            <person name="Karol K.G."/>
            <person name="Hedrich R."/>
            <person name="Ulvskov P."/>
            <person name="Glockner G."/>
            <person name="Delwiche C.F."/>
            <person name="Petrasek J."/>
            <person name="Van de Peer Y."/>
            <person name="Friml J."/>
            <person name="Beilby M."/>
            <person name="Dolan L."/>
            <person name="Kohara Y."/>
            <person name="Sugano S."/>
            <person name="Fujiyama A."/>
            <person name="Delaux P.-M."/>
            <person name="Quint M."/>
            <person name="TheiBen G."/>
            <person name="Hagemann M."/>
            <person name="Harholt J."/>
            <person name="Dunand C."/>
            <person name="Zachgo S."/>
            <person name="Langdale J."/>
            <person name="Maumus F."/>
            <person name="Straeten D.V.D."/>
            <person name="Gould S.B."/>
            <person name="Rensing S.A."/>
        </authorList>
    </citation>
    <scope>NUCLEOTIDE SEQUENCE [LARGE SCALE GENOMIC DNA]</scope>
    <source>
        <strain evidence="2 3">S276</strain>
    </source>
</reference>
<proteinExistence type="predicted"/>
<comment type="caution">
    <text evidence="2">The sequence shown here is derived from an EMBL/GenBank/DDBJ whole genome shotgun (WGS) entry which is preliminary data.</text>
</comment>
<sequence length="254" mass="29075">MPPAPPAMFRIWQEEEVRPDVRVEEIEENEEVEQERKAGTVKEEPIVIESDDEEERGGWIEARRTMEKMEDLVAKIGRYQDKLTSMCEEVREWKGKRPLVYLYDMGPGAQEGPGNLPSVTTSGPTPRSGMAFRPPSRWGRAPEAVRTRAKGSVSSDEPTKDVPEPSGEKGTVDIPEDKDEEDERLRREEDKRVEQRVKKRGIKAATNMVPEGKKKKYTVRVEEGYDVEKMMDRILEGHNHLMNLKDVLASAPRF</sequence>
<protein>
    <submittedName>
        <fullName evidence="2">Uncharacterized protein</fullName>
    </submittedName>
</protein>
<evidence type="ECO:0000313" key="2">
    <source>
        <dbReference type="EMBL" id="GBG73384.1"/>
    </source>
</evidence>
<name>A0A388KTJ4_CHABU</name>
<dbReference type="Proteomes" id="UP000265515">
    <property type="component" value="Unassembled WGS sequence"/>
</dbReference>
<accession>A0A388KTJ4</accession>
<feature type="region of interest" description="Disordered" evidence="1">
    <location>
        <begin position="26"/>
        <end position="55"/>
    </location>
</feature>
<feature type="compositionally biased region" description="Basic and acidic residues" evidence="1">
    <location>
        <begin position="183"/>
        <end position="196"/>
    </location>
</feature>
<dbReference type="Gramene" id="GBG73384">
    <property type="protein sequence ID" value="GBG73384"/>
    <property type="gene ID" value="CBR_g16098"/>
</dbReference>
<dbReference type="EMBL" id="BFEA01000182">
    <property type="protein sequence ID" value="GBG73384.1"/>
    <property type="molecule type" value="Genomic_DNA"/>
</dbReference>
<keyword evidence="3" id="KW-1185">Reference proteome</keyword>
<feature type="region of interest" description="Disordered" evidence="1">
    <location>
        <begin position="103"/>
        <end position="198"/>
    </location>
</feature>
<feature type="compositionally biased region" description="Basic and acidic residues" evidence="1">
    <location>
        <begin position="157"/>
        <end position="171"/>
    </location>
</feature>
<dbReference type="AlphaFoldDB" id="A0A388KTJ4"/>
<evidence type="ECO:0000313" key="3">
    <source>
        <dbReference type="Proteomes" id="UP000265515"/>
    </source>
</evidence>
<evidence type="ECO:0000256" key="1">
    <source>
        <dbReference type="SAM" id="MobiDB-lite"/>
    </source>
</evidence>